<dbReference type="RefSeq" id="WP_005876821.1">
    <property type="nucleotide sequence ID" value="NZ_CABMNL010000001.1"/>
</dbReference>
<dbReference type="eggNOG" id="COG4695">
    <property type="taxonomic scope" value="Bacteria"/>
</dbReference>
<dbReference type="Pfam" id="PF04860">
    <property type="entry name" value="Phage_portal"/>
    <property type="match status" value="1"/>
</dbReference>
<evidence type="ECO:0000313" key="3">
    <source>
        <dbReference type="Proteomes" id="UP000003973"/>
    </source>
</evidence>
<sequence length="582" mass="66222">MSEPTNNSAHEDAQAALKERQALHTPKSDSDLILPFNDLVSIVNGIKEDFAQMDMAKAARILDYANDYRHSDRGMQSVSLDQFQLQQSGEYYERPSYLTYENMRRMVQQTPILESIVLTRTRQVMRFCKIQESGHGLGFVIRHVDKDHQLTQSEQETISLLQQFIMNCGWEFKPRERKRLKRSNFATFMARSVRDSLIMDSAPIETEMKKDRSLGIDGFYTVDGSTIRLVPESGFRGDEDVFALQVIQGRIMTAYTLDDLIYEPRNPRTDVDLAGYGMSEVELLVKIVTGFLNALQLNLRGFSENSIPRGFINLIGDYKPDDLASFRRYWNSMVSGANSSWSLPVLVAKDPSSRATFERFGIDFDEMYFSKWMTFLTSIACAVYGISPDEINFESFSVGKSSLSGSDTAEKLSNSRDKGLRPLLAYYESLISDYIISDFDEKYCFRWTGIDDEDETQRHEMRKLVMTVNEARAREGMEAMDGPIGDAPLNPSLISPWMQMQKSQNDTEETEENDDENFRQGDQNDEDNSETEGDDDPEEDSAEQDEQGPMEADQTSSEKEGLQKSEDAGNGAVPVIYRLGDY</sequence>
<evidence type="ECO:0000256" key="1">
    <source>
        <dbReference type="SAM" id="MobiDB-lite"/>
    </source>
</evidence>
<protein>
    <recommendedName>
        <fullName evidence="4">Phage portal protein</fullName>
    </recommendedName>
</protein>
<proteinExistence type="predicted"/>
<dbReference type="EMBL" id="ACDP02000023">
    <property type="protein sequence ID" value="EEO27667.1"/>
    <property type="molecule type" value="Genomic_DNA"/>
</dbReference>
<feature type="region of interest" description="Disordered" evidence="1">
    <location>
        <begin position="499"/>
        <end position="582"/>
    </location>
</feature>
<keyword evidence="3" id="KW-1185">Reference proteome</keyword>
<feature type="compositionally biased region" description="Basic and acidic residues" evidence="1">
    <location>
        <begin position="556"/>
        <end position="567"/>
    </location>
</feature>
<gene>
    <name evidence="2" type="ORF">OFAG_00820</name>
</gene>
<accession>C3X381</accession>
<comment type="caution">
    <text evidence="2">The sequence shown here is derived from an EMBL/GenBank/DDBJ whole genome shotgun (WGS) entry which is preliminary data.</text>
</comment>
<dbReference type="HOGENOM" id="CLU_468375_0_0_4"/>
<feature type="compositionally biased region" description="Acidic residues" evidence="1">
    <location>
        <begin position="506"/>
        <end position="515"/>
    </location>
</feature>
<organism evidence="2 3">
    <name type="scientific">Oxalobacter paraformigenes</name>
    <dbReference type="NCBI Taxonomy" id="556268"/>
    <lineage>
        <taxon>Bacteria</taxon>
        <taxon>Pseudomonadati</taxon>
        <taxon>Pseudomonadota</taxon>
        <taxon>Betaproteobacteria</taxon>
        <taxon>Burkholderiales</taxon>
        <taxon>Oxalobacteraceae</taxon>
        <taxon>Oxalobacter</taxon>
    </lineage>
</organism>
<dbReference type="InterPro" id="IPR006944">
    <property type="entry name" value="Phage/GTA_portal"/>
</dbReference>
<reference evidence="2" key="1">
    <citation type="submission" date="2011-10" db="EMBL/GenBank/DDBJ databases">
        <title>The Genome Sequence of Oxalobacter formigenes HOxBLS.</title>
        <authorList>
            <consortium name="The Broad Institute Genome Sequencing Platform"/>
            <person name="Earl A."/>
            <person name="Ward D."/>
            <person name="Feldgarden M."/>
            <person name="Gevers D."/>
            <person name="Allison M.J."/>
            <person name="Humphrey S."/>
            <person name="Young S.K."/>
            <person name="Zeng Q."/>
            <person name="Gargeya S."/>
            <person name="Fitzgerald M."/>
            <person name="Haas B."/>
            <person name="Abouelleil A."/>
            <person name="Alvarado L."/>
            <person name="Arachchi H.M."/>
            <person name="Berlin A."/>
            <person name="Brown A."/>
            <person name="Chapman S.B."/>
            <person name="Chen Z."/>
            <person name="Dunbar C."/>
            <person name="Freedman E."/>
            <person name="Gearin G."/>
            <person name="Goldberg J."/>
            <person name="Griggs A."/>
            <person name="Gujja S."/>
            <person name="Heiman D."/>
            <person name="Howarth C."/>
            <person name="Larson L."/>
            <person name="Lui A."/>
            <person name="MacDonald P.J.P."/>
            <person name="Montmayeur A."/>
            <person name="Murphy C."/>
            <person name="Neiman D."/>
            <person name="Pearson M."/>
            <person name="Priest M."/>
            <person name="Roberts A."/>
            <person name="Saif S."/>
            <person name="Shea T."/>
            <person name="Shenoy N."/>
            <person name="Sisk P."/>
            <person name="Stolte C."/>
            <person name="Sykes S."/>
            <person name="Wortman J."/>
            <person name="Nusbaum C."/>
            <person name="Birren B."/>
        </authorList>
    </citation>
    <scope>NUCLEOTIDE SEQUENCE [LARGE SCALE GENOMIC DNA]</scope>
    <source>
        <strain evidence="2">HOxBLS</strain>
    </source>
</reference>
<name>C3X381_9BURK</name>
<dbReference type="Proteomes" id="UP000003973">
    <property type="component" value="Unassembled WGS sequence"/>
</dbReference>
<evidence type="ECO:0008006" key="4">
    <source>
        <dbReference type="Google" id="ProtNLM"/>
    </source>
</evidence>
<dbReference type="AlphaFoldDB" id="C3X381"/>
<feature type="compositionally biased region" description="Acidic residues" evidence="1">
    <location>
        <begin position="523"/>
        <end position="548"/>
    </location>
</feature>
<evidence type="ECO:0000313" key="2">
    <source>
        <dbReference type="EMBL" id="EEO27667.1"/>
    </source>
</evidence>